<dbReference type="CDD" id="cd04301">
    <property type="entry name" value="NAT_SF"/>
    <property type="match status" value="1"/>
</dbReference>
<dbReference type="InterPro" id="IPR000182">
    <property type="entry name" value="GNAT_dom"/>
</dbReference>
<gene>
    <name evidence="3" type="ORF">LTR25_003947</name>
</gene>
<feature type="domain" description="N-acetyltransferase" evidence="2">
    <location>
        <begin position="33"/>
        <end position="247"/>
    </location>
</feature>
<sequence>MLILSPCPCLFIIYHVACLVAASTRQQFLPSGLILRNATFDDAAAIANVLSAAFDPSPPFQYRYQFRDKYPVEHWRCTYESVLQALAVPFFTLQVIVLPKHRGPGDGSLVSVAGWLDPRGLSKQDWNSGHALASKCSHKDENSTRAADFDQKFSKAQHKYLNDVYGSNQFYLAALATHPDFQGRGYGEQLVLSGIDMALTLGLDVVTLIATPMGEPVYFSLGFQSIANFSVTSIDGDLAFPYDVMIYS</sequence>
<keyword evidence="4" id="KW-1185">Reference proteome</keyword>
<accession>A0AAV9QCT9</accession>
<dbReference type="InterPro" id="IPR052523">
    <property type="entry name" value="Trichothecene_AcTrans"/>
</dbReference>
<comment type="caution">
    <text evidence="3">The sequence shown here is derived from an EMBL/GenBank/DDBJ whole genome shotgun (WGS) entry which is preliminary data.</text>
</comment>
<dbReference type="PANTHER" id="PTHR42791">
    <property type="entry name" value="GNAT FAMILY ACETYLTRANSFERASE"/>
    <property type="match status" value="1"/>
</dbReference>
<dbReference type="Pfam" id="PF00583">
    <property type="entry name" value="Acetyltransf_1"/>
    <property type="match status" value="1"/>
</dbReference>
<feature type="signal peptide" evidence="1">
    <location>
        <begin position="1"/>
        <end position="22"/>
    </location>
</feature>
<evidence type="ECO:0000313" key="3">
    <source>
        <dbReference type="EMBL" id="KAK5538405.1"/>
    </source>
</evidence>
<dbReference type="Proteomes" id="UP001345827">
    <property type="component" value="Unassembled WGS sequence"/>
</dbReference>
<dbReference type="AlphaFoldDB" id="A0AAV9QCT9"/>
<name>A0AAV9QCT9_9PEZI</name>
<feature type="chain" id="PRO_5043418081" description="N-acetyltransferase domain-containing protein" evidence="1">
    <location>
        <begin position="23"/>
        <end position="248"/>
    </location>
</feature>
<dbReference type="GO" id="GO:0016747">
    <property type="term" value="F:acyltransferase activity, transferring groups other than amino-acyl groups"/>
    <property type="evidence" value="ECO:0007669"/>
    <property type="project" value="InterPro"/>
</dbReference>
<evidence type="ECO:0000259" key="2">
    <source>
        <dbReference type="PROSITE" id="PS51186"/>
    </source>
</evidence>
<keyword evidence="1" id="KW-0732">Signal</keyword>
<evidence type="ECO:0000313" key="4">
    <source>
        <dbReference type="Proteomes" id="UP001345827"/>
    </source>
</evidence>
<organism evidence="3 4">
    <name type="scientific">Vermiconidia calcicola</name>
    <dbReference type="NCBI Taxonomy" id="1690605"/>
    <lineage>
        <taxon>Eukaryota</taxon>
        <taxon>Fungi</taxon>
        <taxon>Dikarya</taxon>
        <taxon>Ascomycota</taxon>
        <taxon>Pezizomycotina</taxon>
        <taxon>Dothideomycetes</taxon>
        <taxon>Dothideomycetidae</taxon>
        <taxon>Mycosphaerellales</taxon>
        <taxon>Extremaceae</taxon>
        <taxon>Vermiconidia</taxon>
    </lineage>
</organism>
<dbReference type="PROSITE" id="PS51186">
    <property type="entry name" value="GNAT"/>
    <property type="match status" value="1"/>
</dbReference>
<dbReference type="PANTHER" id="PTHR42791:SF2">
    <property type="entry name" value="N-ACETYLTRANSFERASE DOMAIN-CONTAINING PROTEIN"/>
    <property type="match status" value="1"/>
</dbReference>
<dbReference type="Gene3D" id="3.40.630.30">
    <property type="match status" value="1"/>
</dbReference>
<dbReference type="SUPFAM" id="SSF55729">
    <property type="entry name" value="Acyl-CoA N-acyltransferases (Nat)"/>
    <property type="match status" value="1"/>
</dbReference>
<protein>
    <recommendedName>
        <fullName evidence="2">N-acetyltransferase domain-containing protein</fullName>
    </recommendedName>
</protein>
<reference evidence="3 4" key="1">
    <citation type="submission" date="2023-06" db="EMBL/GenBank/DDBJ databases">
        <title>Black Yeasts Isolated from many extreme environments.</title>
        <authorList>
            <person name="Coleine C."/>
            <person name="Stajich J.E."/>
            <person name="Selbmann L."/>
        </authorList>
    </citation>
    <scope>NUCLEOTIDE SEQUENCE [LARGE SCALE GENOMIC DNA]</scope>
    <source>
        <strain evidence="3 4">CCFEE 5887</strain>
    </source>
</reference>
<proteinExistence type="predicted"/>
<evidence type="ECO:0000256" key="1">
    <source>
        <dbReference type="SAM" id="SignalP"/>
    </source>
</evidence>
<dbReference type="InterPro" id="IPR016181">
    <property type="entry name" value="Acyl_CoA_acyltransferase"/>
</dbReference>
<dbReference type="EMBL" id="JAXLQG010000006">
    <property type="protein sequence ID" value="KAK5538405.1"/>
    <property type="molecule type" value="Genomic_DNA"/>
</dbReference>